<reference evidence="1" key="1">
    <citation type="journal article" date="2023" name="Insect Mol. Biol.">
        <title>Genome sequencing provides insights into the evolution of gene families encoding plant cell wall-degrading enzymes in longhorned beetles.</title>
        <authorList>
            <person name="Shin N.R."/>
            <person name="Okamura Y."/>
            <person name="Kirsch R."/>
            <person name="Pauchet Y."/>
        </authorList>
    </citation>
    <scope>NUCLEOTIDE SEQUENCE</scope>
    <source>
        <strain evidence="1">MMC_N1</strain>
    </source>
</reference>
<keyword evidence="2" id="KW-1185">Reference proteome</keyword>
<proteinExistence type="predicted"/>
<protein>
    <submittedName>
        <fullName evidence="1">Uncharacterized protein</fullName>
    </submittedName>
</protein>
<sequence length="64" mass="7605">MDVLIKWRDSTQNVVVWIRETVEKNEDYDDTSATLPCNDYSWNKVIIVKFQEVYSSTNKYLAKI</sequence>
<accession>A0ABQ9IZC7</accession>
<evidence type="ECO:0000313" key="2">
    <source>
        <dbReference type="Proteomes" id="UP001162164"/>
    </source>
</evidence>
<dbReference type="EMBL" id="JAPWTJ010001935">
    <property type="protein sequence ID" value="KAJ8968736.1"/>
    <property type="molecule type" value="Genomic_DNA"/>
</dbReference>
<evidence type="ECO:0000313" key="1">
    <source>
        <dbReference type="EMBL" id="KAJ8968736.1"/>
    </source>
</evidence>
<dbReference type="Proteomes" id="UP001162164">
    <property type="component" value="Unassembled WGS sequence"/>
</dbReference>
<organism evidence="1 2">
    <name type="scientific">Molorchus minor</name>
    <dbReference type="NCBI Taxonomy" id="1323400"/>
    <lineage>
        <taxon>Eukaryota</taxon>
        <taxon>Metazoa</taxon>
        <taxon>Ecdysozoa</taxon>
        <taxon>Arthropoda</taxon>
        <taxon>Hexapoda</taxon>
        <taxon>Insecta</taxon>
        <taxon>Pterygota</taxon>
        <taxon>Neoptera</taxon>
        <taxon>Endopterygota</taxon>
        <taxon>Coleoptera</taxon>
        <taxon>Polyphaga</taxon>
        <taxon>Cucujiformia</taxon>
        <taxon>Chrysomeloidea</taxon>
        <taxon>Cerambycidae</taxon>
        <taxon>Lamiinae</taxon>
        <taxon>Monochamini</taxon>
        <taxon>Molorchus</taxon>
    </lineage>
</organism>
<gene>
    <name evidence="1" type="ORF">NQ317_004102</name>
</gene>
<name>A0ABQ9IZC7_9CUCU</name>
<comment type="caution">
    <text evidence="1">The sequence shown here is derived from an EMBL/GenBank/DDBJ whole genome shotgun (WGS) entry which is preliminary data.</text>
</comment>